<dbReference type="STRING" id="91360.SAMN05660330_00918"/>
<reference evidence="3 4" key="1">
    <citation type="submission" date="2016-10" db="EMBL/GenBank/DDBJ databases">
        <authorList>
            <person name="de Groot N.N."/>
        </authorList>
    </citation>
    <scope>NUCLEOTIDE SEQUENCE [LARGE SCALE GENOMIC DNA]</scope>
    <source>
        <strain evidence="3 4">DSM 12130</strain>
    </source>
</reference>
<evidence type="ECO:0000256" key="1">
    <source>
        <dbReference type="SAM" id="MobiDB-lite"/>
    </source>
</evidence>
<organism evidence="3 4">
    <name type="scientific">Desulforhopalus singaporensis</name>
    <dbReference type="NCBI Taxonomy" id="91360"/>
    <lineage>
        <taxon>Bacteria</taxon>
        <taxon>Pseudomonadati</taxon>
        <taxon>Thermodesulfobacteriota</taxon>
        <taxon>Desulfobulbia</taxon>
        <taxon>Desulfobulbales</taxon>
        <taxon>Desulfocapsaceae</taxon>
        <taxon>Desulforhopalus</taxon>
    </lineage>
</organism>
<keyword evidence="4" id="KW-1185">Reference proteome</keyword>
<name>A0A1H0M030_9BACT</name>
<keyword evidence="2" id="KW-0812">Transmembrane</keyword>
<accession>A0A1H0M030</accession>
<dbReference type="AlphaFoldDB" id="A0A1H0M030"/>
<dbReference type="RefSeq" id="WP_092220235.1">
    <property type="nucleotide sequence ID" value="NZ_FNJI01000005.1"/>
</dbReference>
<dbReference type="OrthoDB" id="5432721at2"/>
<evidence type="ECO:0000313" key="4">
    <source>
        <dbReference type="Proteomes" id="UP000199073"/>
    </source>
</evidence>
<evidence type="ECO:0000313" key="3">
    <source>
        <dbReference type="EMBL" id="SDO73550.1"/>
    </source>
</evidence>
<dbReference type="EMBL" id="FNJI01000005">
    <property type="protein sequence ID" value="SDO73550.1"/>
    <property type="molecule type" value="Genomic_DNA"/>
</dbReference>
<evidence type="ECO:0000256" key="2">
    <source>
        <dbReference type="SAM" id="Phobius"/>
    </source>
</evidence>
<feature type="region of interest" description="Disordered" evidence="1">
    <location>
        <begin position="74"/>
        <end position="103"/>
    </location>
</feature>
<feature type="transmembrane region" description="Helical" evidence="2">
    <location>
        <begin position="15"/>
        <end position="35"/>
    </location>
</feature>
<protein>
    <submittedName>
        <fullName evidence="3">Uncharacterized protein</fullName>
    </submittedName>
</protein>
<sequence length="103" mass="11114">MSSNRSEKGRGRLKWPWWLSVVAAAISYAGLKYGVQKLHRGHPDLDGLVTIFPELAPIVAILFLLLGAKQLYDDAPPPGAGSGGENGETGPESCREDNNEKPE</sequence>
<dbReference type="Proteomes" id="UP000199073">
    <property type="component" value="Unassembled WGS sequence"/>
</dbReference>
<keyword evidence="2" id="KW-0472">Membrane</keyword>
<gene>
    <name evidence="3" type="ORF">SAMN05660330_00918</name>
</gene>
<keyword evidence="2" id="KW-1133">Transmembrane helix</keyword>
<feature type="transmembrane region" description="Helical" evidence="2">
    <location>
        <begin position="47"/>
        <end position="68"/>
    </location>
</feature>
<feature type="compositionally biased region" description="Basic and acidic residues" evidence="1">
    <location>
        <begin position="93"/>
        <end position="103"/>
    </location>
</feature>
<proteinExistence type="predicted"/>